<sequence>MPPRRRSPVTAAFIAGVVAAFIVYFIQHTFFSHLHLPAPPAPHDGSAMHAVLAKPPPARAAPKPPPKPPAPTAPRAAANPPDRRSCVDSSSWFHDDPKKDCAYLAVAATTKSWKHKCSWRDAGGVKGWAACPGACRKECRRTCAPRPSVRCAAARAPPPSASAPQHALLEGLAARLGAPNVSMHRSLAAIAARRGNASLDAAARQRQLCDLLDGPTRRPPGSCGPRWFFVPDTRKDMPFVREEMAALGLCAYSKKKAPPDGSVDVFFGHDFPPWNRSWARPLSPAFADGGVVGGGVLPGASDLGAKQAMTELYRHCVDDVESGRRRAALCPRLAGRGLLVSFDVNGEEVVDWRHDRFDAREKARLRARDVPRLAKLRGEIQKYLHEREGLESSAWIVKPQSRLAAGLHQSRGMHLARLDHAADLASDGAFLAWIAKHMKRGECDDGSVLDVPHRKYCARRKVVFQNFVEDVSEIFGRKYDVRVWALVTSVDPLRVHVLRHGLTKIASTTRRSVENGTFGAVKPLEDDCAHIKLLMNPSCGVKSVAQFTAGMEPEGYPKSTASRAFTERATFGPRAYRGAASTRAGNEALLASTTWPRVEGLLTKVLLRSRDKLRARGAEAADLESRTRGGGAPVAARTSPAAMLSPDFVLDRRGVPHLEEINHKGLIIGENGDDQCNDGGADIIFTDYGALRSLLQIAGVDDFPEAPAYADKLDAAICAFCGSRDGTPKCAADEVAAMARAVHEEAHAGPDWYRLYPPLTCHARDGTCAPPAPPRSAGGRPASDWPDQFKLTEAHLAAFVESRLDRVVREFLEATDTSLIHGRVVVPGHGRWPPR</sequence>
<name>F0XZV8_AURAN</name>
<keyword evidence="2" id="KW-1133">Transmembrane helix</keyword>
<dbReference type="InParanoid" id="F0XZV8"/>
<keyword evidence="2" id="KW-0812">Transmembrane</keyword>
<gene>
    <name evidence="3" type="ORF">AURANDRAFT_70929</name>
</gene>
<feature type="region of interest" description="Disordered" evidence="1">
    <location>
        <begin position="55"/>
        <end position="92"/>
    </location>
</feature>
<keyword evidence="2" id="KW-0472">Membrane</keyword>
<proteinExistence type="predicted"/>
<dbReference type="OrthoDB" id="202825at2759"/>
<dbReference type="KEGG" id="aaf:AURANDRAFT_70929"/>
<accession>F0XZV8</accession>
<dbReference type="EMBL" id="GL833122">
    <property type="protein sequence ID" value="EGB11547.1"/>
    <property type="molecule type" value="Genomic_DNA"/>
</dbReference>
<organism evidence="4">
    <name type="scientific">Aureococcus anophagefferens</name>
    <name type="common">Harmful bloom alga</name>
    <dbReference type="NCBI Taxonomy" id="44056"/>
    <lineage>
        <taxon>Eukaryota</taxon>
        <taxon>Sar</taxon>
        <taxon>Stramenopiles</taxon>
        <taxon>Ochrophyta</taxon>
        <taxon>Pelagophyceae</taxon>
        <taxon>Pelagomonadales</taxon>
        <taxon>Pelagomonadaceae</taxon>
        <taxon>Aureococcus</taxon>
    </lineage>
</organism>
<feature type="compositionally biased region" description="Pro residues" evidence="1">
    <location>
        <begin position="55"/>
        <end position="72"/>
    </location>
</feature>
<dbReference type="Gene3D" id="3.30.470.20">
    <property type="entry name" value="ATP-grasp fold, B domain"/>
    <property type="match status" value="1"/>
</dbReference>
<evidence type="ECO:0000256" key="1">
    <source>
        <dbReference type="SAM" id="MobiDB-lite"/>
    </source>
</evidence>
<feature type="transmembrane region" description="Helical" evidence="2">
    <location>
        <begin position="7"/>
        <end position="26"/>
    </location>
</feature>
<evidence type="ECO:0000313" key="4">
    <source>
        <dbReference type="Proteomes" id="UP000002729"/>
    </source>
</evidence>
<evidence type="ECO:0008006" key="5">
    <source>
        <dbReference type="Google" id="ProtNLM"/>
    </source>
</evidence>
<dbReference type="RefSeq" id="XP_009033905.1">
    <property type="nucleotide sequence ID" value="XM_009035657.1"/>
</dbReference>
<dbReference type="AlphaFoldDB" id="F0XZV8"/>
<dbReference type="Proteomes" id="UP000002729">
    <property type="component" value="Unassembled WGS sequence"/>
</dbReference>
<protein>
    <recommendedName>
        <fullName evidence="5">Tubulin-tyrosine ligase</fullName>
    </recommendedName>
</protein>
<keyword evidence="4" id="KW-1185">Reference proteome</keyword>
<evidence type="ECO:0000256" key="2">
    <source>
        <dbReference type="SAM" id="Phobius"/>
    </source>
</evidence>
<dbReference type="InterPro" id="IPR004344">
    <property type="entry name" value="TTL/TTLL_fam"/>
</dbReference>
<dbReference type="Pfam" id="PF03133">
    <property type="entry name" value="TTL"/>
    <property type="match status" value="1"/>
</dbReference>
<dbReference type="GeneID" id="20227993"/>
<evidence type="ECO:0000313" key="3">
    <source>
        <dbReference type="EMBL" id="EGB11547.1"/>
    </source>
</evidence>
<reference evidence="3 4" key="1">
    <citation type="journal article" date="2011" name="Proc. Natl. Acad. Sci. U.S.A.">
        <title>Niche of harmful alga Aureococcus anophagefferens revealed through ecogenomics.</title>
        <authorList>
            <person name="Gobler C.J."/>
            <person name="Berry D.L."/>
            <person name="Dyhrman S.T."/>
            <person name="Wilhelm S.W."/>
            <person name="Salamov A."/>
            <person name="Lobanov A.V."/>
            <person name="Zhang Y."/>
            <person name="Collier J.L."/>
            <person name="Wurch L.L."/>
            <person name="Kustka A.B."/>
            <person name="Dill B.D."/>
            <person name="Shah M."/>
            <person name="VerBerkmoes N.C."/>
            <person name="Kuo A."/>
            <person name="Terry A."/>
            <person name="Pangilinan J."/>
            <person name="Lindquist E.A."/>
            <person name="Lucas S."/>
            <person name="Paulsen I.T."/>
            <person name="Hattenrath-Lehmann T.K."/>
            <person name="Talmage S.C."/>
            <person name="Walker E.A."/>
            <person name="Koch F."/>
            <person name="Burson A.M."/>
            <person name="Marcoval M.A."/>
            <person name="Tang Y.Z."/>
            <person name="Lecleir G.R."/>
            <person name="Coyne K.J."/>
            <person name="Berg G.M."/>
            <person name="Bertrand E.M."/>
            <person name="Saito M.A."/>
            <person name="Gladyshev V.N."/>
            <person name="Grigoriev I.V."/>
        </authorList>
    </citation>
    <scope>NUCLEOTIDE SEQUENCE [LARGE SCALE GENOMIC DNA]</scope>
    <source>
        <strain evidence="4">CCMP 1984</strain>
    </source>
</reference>